<evidence type="ECO:0000313" key="2">
    <source>
        <dbReference type="Proteomes" id="UP000054270"/>
    </source>
</evidence>
<gene>
    <name evidence="1" type="ORF">HYPSUDRAFT_145210</name>
</gene>
<dbReference type="OMA" id="LLMRFDH"/>
<dbReference type="OrthoDB" id="3167300at2759"/>
<keyword evidence="2" id="KW-1185">Reference proteome</keyword>
<dbReference type="EMBL" id="KN817591">
    <property type="protein sequence ID" value="KJA18268.1"/>
    <property type="molecule type" value="Genomic_DNA"/>
</dbReference>
<accession>A0A0D2M530</accession>
<reference evidence="2" key="1">
    <citation type="submission" date="2014-04" db="EMBL/GenBank/DDBJ databases">
        <title>Evolutionary Origins and Diversification of the Mycorrhizal Mutualists.</title>
        <authorList>
            <consortium name="DOE Joint Genome Institute"/>
            <consortium name="Mycorrhizal Genomics Consortium"/>
            <person name="Kohler A."/>
            <person name="Kuo A."/>
            <person name="Nagy L.G."/>
            <person name="Floudas D."/>
            <person name="Copeland A."/>
            <person name="Barry K.W."/>
            <person name="Cichocki N."/>
            <person name="Veneault-Fourrey C."/>
            <person name="LaButti K."/>
            <person name="Lindquist E.A."/>
            <person name="Lipzen A."/>
            <person name="Lundell T."/>
            <person name="Morin E."/>
            <person name="Murat C."/>
            <person name="Riley R."/>
            <person name="Ohm R."/>
            <person name="Sun H."/>
            <person name="Tunlid A."/>
            <person name="Henrissat B."/>
            <person name="Grigoriev I.V."/>
            <person name="Hibbett D.S."/>
            <person name="Martin F."/>
        </authorList>
    </citation>
    <scope>NUCLEOTIDE SEQUENCE [LARGE SCALE GENOMIC DNA]</scope>
    <source>
        <strain evidence="2">FD-334 SS-4</strain>
    </source>
</reference>
<dbReference type="Proteomes" id="UP000054270">
    <property type="component" value="Unassembled WGS sequence"/>
</dbReference>
<proteinExistence type="predicted"/>
<organism evidence="1 2">
    <name type="scientific">Hypholoma sublateritium (strain FD-334 SS-4)</name>
    <dbReference type="NCBI Taxonomy" id="945553"/>
    <lineage>
        <taxon>Eukaryota</taxon>
        <taxon>Fungi</taxon>
        <taxon>Dikarya</taxon>
        <taxon>Basidiomycota</taxon>
        <taxon>Agaricomycotina</taxon>
        <taxon>Agaricomycetes</taxon>
        <taxon>Agaricomycetidae</taxon>
        <taxon>Agaricales</taxon>
        <taxon>Agaricineae</taxon>
        <taxon>Strophariaceae</taxon>
        <taxon>Hypholoma</taxon>
    </lineage>
</organism>
<evidence type="ECO:0000313" key="1">
    <source>
        <dbReference type="EMBL" id="KJA18268.1"/>
    </source>
</evidence>
<name>A0A0D2M530_HYPSF</name>
<dbReference type="AlphaFoldDB" id="A0A0D2M530"/>
<sequence length="348" mass="39927">MPGFHVPLEIANEIILHILDAPPTLREGTAENPKPDWKLIEAFTLTCWGYRLRALELWFRSLYLQSADDLHAIPNIFPTLKGSWTRHLHCVQYNVGKAADLIWDLAGFSSLTSIRIDWLHENTPEEKLSKIYPHEGAPCFINVQSPIKELDIRGLRYPTPMAIQSLTTSFRHIATLKIESLRSWCGLCNTCALIRFPGSTPKDQLYEGGLGLSIHYARILFSFQHLEEVIITLPDLGSGLPSPGFPIDSGDNLWTGECDRCMDQVYHVAGFKQQWMSRKRGIGTENDKYKRSVYTRPPSLKRVLWKFWLYEHKPGYTPRTYTQDEITFDDAWIGEHEDSDSFDSDTQN</sequence>
<protein>
    <submittedName>
        <fullName evidence="1">Uncharacterized protein</fullName>
    </submittedName>
</protein>